<reference evidence="2 3" key="1">
    <citation type="submission" date="2018-06" db="EMBL/GenBank/DDBJ databases">
        <authorList>
            <consortium name="Pathogen Informatics"/>
            <person name="Doyle S."/>
        </authorList>
    </citation>
    <scope>NUCLEOTIDE SEQUENCE [LARGE SCALE GENOMIC DNA]</scope>
    <source>
        <strain evidence="2 3">NCTC11413</strain>
    </source>
</reference>
<name>A0A377HZ56_9PAST</name>
<sequence>MNAATVKNLFNLFDFAFWNYPLEEGGNAAEVIKQSVYNAYKITLTDAQAEKLCQKVREYNNNILKMEDTTKVVNEKFDDVIRKPLEAEEISAAPVEKLYFCRYEDNLREIYRNEAHAKEWDEKSSLHFVDEVEYDDNKNIVRFNGMSVKDFVESLDDAPAEIERLTDWIYSDYAYPSALSD</sequence>
<gene>
    <name evidence="1" type="ORF">NCTC11413_00663</name>
    <name evidence="2" type="ORF">NCTC11413_02538</name>
</gene>
<dbReference type="RefSeq" id="WP_018346684.1">
    <property type="nucleotide sequence ID" value="NZ_UGGZ01000001.1"/>
</dbReference>
<accession>A0A377HZ56</accession>
<protein>
    <submittedName>
        <fullName evidence="2">Uncharacterized protein</fullName>
    </submittedName>
</protein>
<dbReference type="EMBL" id="UGGZ01000002">
    <property type="protein sequence ID" value="STO61179.1"/>
    <property type="molecule type" value="Genomic_DNA"/>
</dbReference>
<proteinExistence type="predicted"/>
<evidence type="ECO:0000313" key="3">
    <source>
        <dbReference type="Proteomes" id="UP000254232"/>
    </source>
</evidence>
<organism evidence="2 3">
    <name type="scientific">Gallibacterium anatis</name>
    <dbReference type="NCBI Taxonomy" id="750"/>
    <lineage>
        <taxon>Bacteria</taxon>
        <taxon>Pseudomonadati</taxon>
        <taxon>Pseudomonadota</taxon>
        <taxon>Gammaproteobacteria</taxon>
        <taxon>Pasteurellales</taxon>
        <taxon>Pasteurellaceae</taxon>
        <taxon>Gallibacterium</taxon>
    </lineage>
</organism>
<dbReference type="GeneID" id="77262835"/>
<dbReference type="AlphaFoldDB" id="A0A377HZ56"/>
<dbReference type="Proteomes" id="UP000254232">
    <property type="component" value="Unassembled WGS sequence"/>
</dbReference>
<evidence type="ECO:0000313" key="1">
    <source>
        <dbReference type="EMBL" id="STO37550.1"/>
    </source>
</evidence>
<evidence type="ECO:0000313" key="2">
    <source>
        <dbReference type="EMBL" id="STO61179.1"/>
    </source>
</evidence>
<dbReference type="EMBL" id="UGGZ01000001">
    <property type="protein sequence ID" value="STO37550.1"/>
    <property type="molecule type" value="Genomic_DNA"/>
</dbReference>